<organism evidence="1 2">
    <name type="scientific">Chloroherpeton thalassium (strain ATCC 35110 / GB-78)</name>
    <dbReference type="NCBI Taxonomy" id="517418"/>
    <lineage>
        <taxon>Bacteria</taxon>
        <taxon>Pseudomonadati</taxon>
        <taxon>Chlorobiota</taxon>
        <taxon>Chlorobiia</taxon>
        <taxon>Chlorobiales</taxon>
        <taxon>Chloroherpetonaceae</taxon>
        <taxon>Chloroherpeton</taxon>
    </lineage>
</organism>
<reference evidence="1 2" key="1">
    <citation type="submission" date="2008-06" db="EMBL/GenBank/DDBJ databases">
        <title>Complete sequence of Chloroherpeton thalassium ATCC 35110.</title>
        <authorList>
            <consortium name="US DOE Joint Genome Institute"/>
            <person name="Lucas S."/>
            <person name="Copeland A."/>
            <person name="Lapidus A."/>
            <person name="Glavina del Rio T."/>
            <person name="Dalin E."/>
            <person name="Tice H."/>
            <person name="Bruce D."/>
            <person name="Goodwin L."/>
            <person name="Pitluck S."/>
            <person name="Schmutz J."/>
            <person name="Larimer F."/>
            <person name="Land M."/>
            <person name="Hauser L."/>
            <person name="Kyrpides N."/>
            <person name="Mikhailova N."/>
            <person name="Liu Z."/>
            <person name="Li T."/>
            <person name="Zhao F."/>
            <person name="Overmann J."/>
            <person name="Bryant D.A."/>
            <person name="Richardson P."/>
        </authorList>
    </citation>
    <scope>NUCLEOTIDE SEQUENCE [LARGE SCALE GENOMIC DNA]</scope>
    <source>
        <strain evidence="2">ATCC 35110 / GB-78</strain>
    </source>
</reference>
<accession>B3QTJ5</accession>
<proteinExistence type="predicted"/>
<gene>
    <name evidence="1" type="ordered locus">Ctha_0270</name>
</gene>
<sequence length="166" mass="18545">MESVAINRITNAKVYIDGNILLGQVEEFDLPDVKFKFSDYKALGMTGSAEFFEGLEKLEARLKFNALYKDVWAKAAEPGKVVNLMMHAQQQEFLSSGRAEPKPVVIHVSGAFKNVPLGKFKQQEPIDVEMNMAIYYVHLLLDGQSVMEIDILSNIYKVNGTAVTSI</sequence>
<dbReference type="InterPro" id="IPR006498">
    <property type="entry name" value="Tail_tube"/>
</dbReference>
<name>B3QTJ5_CHLT3</name>
<evidence type="ECO:0000313" key="1">
    <source>
        <dbReference type="EMBL" id="ACF12741.1"/>
    </source>
</evidence>
<dbReference type="OrthoDB" id="8900117at2"/>
<protein>
    <submittedName>
        <fullName evidence="1">Phage major tail tube protein</fullName>
    </submittedName>
</protein>
<dbReference type="RefSeq" id="WP_012498825.1">
    <property type="nucleotide sequence ID" value="NC_011026.1"/>
</dbReference>
<dbReference type="eggNOG" id="COG3498">
    <property type="taxonomic scope" value="Bacteria"/>
</dbReference>
<dbReference type="STRING" id="517418.Ctha_0270"/>
<dbReference type="AlphaFoldDB" id="B3QTJ5"/>
<keyword evidence="2" id="KW-1185">Reference proteome</keyword>
<dbReference type="KEGG" id="cts:Ctha_0270"/>
<dbReference type="HOGENOM" id="CLU_130297_1_0_10"/>
<dbReference type="Proteomes" id="UP000001208">
    <property type="component" value="Chromosome"/>
</dbReference>
<dbReference type="EMBL" id="CP001100">
    <property type="protein sequence ID" value="ACF12741.1"/>
    <property type="molecule type" value="Genomic_DNA"/>
</dbReference>
<dbReference type="NCBIfam" id="TIGR01611">
    <property type="entry name" value="tail_tube"/>
    <property type="match status" value="1"/>
</dbReference>
<dbReference type="Pfam" id="PF04985">
    <property type="entry name" value="Phage_tube"/>
    <property type="match status" value="1"/>
</dbReference>
<evidence type="ECO:0000313" key="2">
    <source>
        <dbReference type="Proteomes" id="UP000001208"/>
    </source>
</evidence>